<dbReference type="PANTHER" id="PTHR44858:SF1">
    <property type="entry name" value="UDP-N-ACETYLGLUCOSAMINE--PEPTIDE N-ACETYLGLUCOSAMINYLTRANSFERASE SPINDLY-RELATED"/>
    <property type="match status" value="1"/>
</dbReference>
<reference evidence="4 5" key="1">
    <citation type="submission" date="2019-09" db="EMBL/GenBank/DDBJ databases">
        <authorList>
            <person name="Cao W.R."/>
        </authorList>
    </citation>
    <scope>NUCLEOTIDE SEQUENCE [LARGE SCALE GENOMIC DNA]</scope>
    <source>
        <strain evidence="4 5">B1N29</strain>
    </source>
</reference>
<dbReference type="AlphaFoldDB" id="A0A6N6MIM2"/>
<dbReference type="PROSITE" id="PS50005">
    <property type="entry name" value="TPR"/>
    <property type="match status" value="3"/>
</dbReference>
<dbReference type="SUPFAM" id="SSF48452">
    <property type="entry name" value="TPR-like"/>
    <property type="match status" value="1"/>
</dbReference>
<evidence type="ECO:0000313" key="4">
    <source>
        <dbReference type="EMBL" id="KAB1069364.1"/>
    </source>
</evidence>
<protein>
    <submittedName>
        <fullName evidence="4">Tetratricopeptide repeat protein</fullName>
    </submittedName>
</protein>
<dbReference type="Pfam" id="PF13424">
    <property type="entry name" value="TPR_12"/>
    <property type="match status" value="1"/>
</dbReference>
<feature type="repeat" description="TPR" evidence="3">
    <location>
        <begin position="243"/>
        <end position="276"/>
    </location>
</feature>
<dbReference type="RefSeq" id="WP_150936841.1">
    <property type="nucleotide sequence ID" value="NZ_WAAT01000025.1"/>
</dbReference>
<sequence length="372" mass="43548">MIKVIIGGLLILNSLLGFSQRGKLYMGYPTESYYKNGNLRVLRSFKEGQILGYKTFYKNGSIRSNYVFNSKGYHDSIANFYYPNGNIKTEWKYKKDVVKKRIDYTLEGKVIKGKKDYNKIKKCNDFLPYGPDNLRWAYNRAKLNSKLGFHDEALEDFNYILSKVKEEWIKQSPLRTMYHTMAIDYAATEDYENALIYNYKALGIEYNNQAVLNNLGSLLLRVKDYDLALKFLDECHRINPENYHAFFNKSKLYLETGNYQKALDFIEKTIADERSHKLSEKHISEEKTIWVTRGELYYILGRPDEAIKDLQKALVENPANSYAYRCLSLIYKSKGDHIKACDALSKAEEYKYDKIYNTNEVEQLKNDFCLAN</sequence>
<dbReference type="SMART" id="SM00028">
    <property type="entry name" value="TPR"/>
    <property type="match status" value="6"/>
</dbReference>
<evidence type="ECO:0000256" key="1">
    <source>
        <dbReference type="ARBA" id="ARBA00022737"/>
    </source>
</evidence>
<evidence type="ECO:0000313" key="5">
    <source>
        <dbReference type="Proteomes" id="UP000441333"/>
    </source>
</evidence>
<proteinExistence type="predicted"/>
<dbReference type="EMBL" id="WAAT01000025">
    <property type="protein sequence ID" value="KAB1069364.1"/>
    <property type="molecule type" value="Genomic_DNA"/>
</dbReference>
<keyword evidence="1" id="KW-0677">Repeat</keyword>
<evidence type="ECO:0000256" key="2">
    <source>
        <dbReference type="ARBA" id="ARBA00022803"/>
    </source>
</evidence>
<dbReference type="InterPro" id="IPR019734">
    <property type="entry name" value="TPR_rpt"/>
</dbReference>
<dbReference type="PANTHER" id="PTHR44858">
    <property type="entry name" value="TETRATRICOPEPTIDE REPEAT PROTEIN 6"/>
    <property type="match status" value="1"/>
</dbReference>
<organism evidence="4 5">
    <name type="scientific">Pseudotamlana haliotis</name>
    <dbReference type="NCBI Taxonomy" id="2614804"/>
    <lineage>
        <taxon>Bacteria</taxon>
        <taxon>Pseudomonadati</taxon>
        <taxon>Bacteroidota</taxon>
        <taxon>Flavobacteriia</taxon>
        <taxon>Flavobacteriales</taxon>
        <taxon>Flavobacteriaceae</taxon>
        <taxon>Pseudotamlana</taxon>
    </lineage>
</organism>
<keyword evidence="2 3" id="KW-0802">TPR repeat</keyword>
<evidence type="ECO:0000256" key="3">
    <source>
        <dbReference type="PROSITE-ProRule" id="PRU00339"/>
    </source>
</evidence>
<dbReference type="Pfam" id="PF07719">
    <property type="entry name" value="TPR_2"/>
    <property type="match status" value="1"/>
</dbReference>
<comment type="caution">
    <text evidence="4">The sequence shown here is derived from an EMBL/GenBank/DDBJ whole genome shotgun (WGS) entry which is preliminary data.</text>
</comment>
<dbReference type="Proteomes" id="UP000441333">
    <property type="component" value="Unassembled WGS sequence"/>
</dbReference>
<dbReference type="InterPro" id="IPR050498">
    <property type="entry name" value="Ycf3"/>
</dbReference>
<keyword evidence="5" id="KW-1185">Reference proteome</keyword>
<dbReference type="Gene3D" id="3.90.930.1">
    <property type="match status" value="1"/>
</dbReference>
<dbReference type="InterPro" id="IPR013105">
    <property type="entry name" value="TPR_2"/>
</dbReference>
<dbReference type="InterPro" id="IPR011990">
    <property type="entry name" value="TPR-like_helical_dom_sf"/>
</dbReference>
<dbReference type="Gene3D" id="1.25.40.10">
    <property type="entry name" value="Tetratricopeptide repeat domain"/>
    <property type="match status" value="2"/>
</dbReference>
<gene>
    <name evidence="4" type="ORF">F6U93_03365</name>
</gene>
<accession>A0A6N6MIM2</accession>
<feature type="repeat" description="TPR" evidence="3">
    <location>
        <begin position="209"/>
        <end position="242"/>
    </location>
</feature>
<name>A0A6N6MIM2_9FLAO</name>
<feature type="repeat" description="TPR" evidence="3">
    <location>
        <begin position="287"/>
        <end position="320"/>
    </location>
</feature>
<dbReference type="SUPFAM" id="SSF82185">
    <property type="entry name" value="Histone H3 K4-specific methyltransferase SET7/9 N-terminal domain"/>
    <property type="match status" value="1"/>
</dbReference>